<feature type="compositionally biased region" description="Polar residues" evidence="6">
    <location>
        <begin position="424"/>
        <end position="452"/>
    </location>
</feature>
<dbReference type="PANTHER" id="PTHR24348">
    <property type="entry name" value="SERINE/THREONINE-PROTEIN KINASE UNC-51-RELATED"/>
    <property type="match status" value="1"/>
</dbReference>
<feature type="region of interest" description="Disordered" evidence="6">
    <location>
        <begin position="971"/>
        <end position="991"/>
    </location>
</feature>
<dbReference type="EMBL" id="CAXITT010000037">
    <property type="protein sequence ID" value="CAL1528752.1"/>
    <property type="molecule type" value="Genomic_DNA"/>
</dbReference>
<dbReference type="Pfam" id="PF21127">
    <property type="entry name" value="ATG1-like_MIT2"/>
    <property type="match status" value="1"/>
</dbReference>
<sequence>MISETDIGEYEIIKGGVLGTGAFATVWKGRAKKDPSQLVAIKAIKKKNFLKSQQLLSKEITILKELSSLHHRNVVGLLDCVELKDDVCLVMEYCNGGDLADCLHRNGTLSEDTLCSYVKQIAEAMKALQQKGIVHRDLKPQNILLCYEGTKYPHPSDMLLKIADFGFARFIIGAEMATTLCGSPMYMAPEVIMSVKYSAKADLWSIGTILYQCLTGRAPFQAQNPQELKKKYEKSPGLKPNIPSSTSPELRDLLMRMLKRDAEERISFEEFFSHPFLQLPTPKAMSPPVSVPKRRSSSSSDSSTPGKSPGKSPSPSRTKRSPSPAPPPKISSVRETKEEDMVTTLTEAAGFTKIEKEEVKGRSGRSTPEDFVMVPDPLYLESDGDESVNIKKAPLAEEEMASFSASPHQSPKAIRIQTNNAVTYNKENIPTPTSPSRPVTLSMATAPRQSEPITVPSDIKGGGGLYVGDSSSSLKHKVKSPDVRMESDSQELAIVRRSSEARLSGVDAVDAGSFSPPAVQFCVGTPPNNSGPSWKRSSVVTPPPYSSNLPGSPHRKSSLSSPHFSPLQLSNPSSSAFGSHPGSLPTIMGSPNKMPAMFHLGSPHDNSPEPIHAPFAVAAGYQHPGYHTSSTVPDNLVAMARQRDALGEIPPMDYHRVSTDSNLLAQQLHNQNMQGMMIAFGGSRERISSVDGEKTRFGSLERDRSPSFGRRNSGIDISPPHHMLLAGSPPTAGPNAPPLRFVPQPLSEETLMDDNHNETLGKLSFVLDLVECILDLARSLGSAFRSIDPGETKKVEQLSPEHYSQYRSSQRSLEQLVLYARSCHLLNSALHMARDEIRNDRLQQSTSLRNVLSEMNTYYHHVVDKCKTIHKEFTLNCKTPLTQKLVMATADKLIYNQAIHMCQTAALDECSKTSSPENMCEVVRRYQVAQILLHSLAQTARNENDKHMLIKYRKSVESRLSILTSDGVQFDRHHHHHSHHPVDNQRYQLQS</sequence>
<dbReference type="GO" id="GO:0042594">
    <property type="term" value="P:response to starvation"/>
    <property type="evidence" value="ECO:0007669"/>
    <property type="project" value="TreeGrafter"/>
</dbReference>
<evidence type="ECO:0000259" key="7">
    <source>
        <dbReference type="PROSITE" id="PS50011"/>
    </source>
</evidence>
<evidence type="ECO:0000256" key="6">
    <source>
        <dbReference type="SAM" id="MobiDB-lite"/>
    </source>
</evidence>
<feature type="compositionally biased region" description="Basic and acidic residues" evidence="6">
    <location>
        <begin position="227"/>
        <end position="236"/>
    </location>
</feature>
<proteinExistence type="predicted"/>
<dbReference type="GO" id="GO:0000045">
    <property type="term" value="P:autophagosome assembly"/>
    <property type="evidence" value="ECO:0007669"/>
    <property type="project" value="TreeGrafter"/>
</dbReference>
<dbReference type="InterPro" id="IPR000719">
    <property type="entry name" value="Prot_kinase_dom"/>
</dbReference>
<evidence type="ECO:0000256" key="1">
    <source>
        <dbReference type="ARBA" id="ARBA00022679"/>
    </source>
</evidence>
<protein>
    <recommendedName>
        <fullName evidence="7">Protein kinase domain-containing protein</fullName>
    </recommendedName>
</protein>
<keyword evidence="2 5" id="KW-0547">Nucleotide-binding</keyword>
<feature type="region of interest" description="Disordered" evidence="6">
    <location>
        <begin position="282"/>
        <end position="341"/>
    </location>
</feature>
<dbReference type="GO" id="GO:0010506">
    <property type="term" value="P:regulation of autophagy"/>
    <property type="evidence" value="ECO:0007669"/>
    <property type="project" value="InterPro"/>
</dbReference>
<dbReference type="SUPFAM" id="SSF56112">
    <property type="entry name" value="Protein kinase-like (PK-like)"/>
    <property type="match status" value="1"/>
</dbReference>
<dbReference type="InterPro" id="IPR017441">
    <property type="entry name" value="Protein_kinase_ATP_BS"/>
</dbReference>
<reference evidence="8 9" key="1">
    <citation type="submission" date="2024-04" db="EMBL/GenBank/DDBJ databases">
        <authorList>
            <consortium name="Genoscope - CEA"/>
            <person name="William W."/>
        </authorList>
    </citation>
    <scope>NUCLEOTIDE SEQUENCE [LARGE SCALE GENOMIC DNA]</scope>
</reference>
<organism evidence="8 9">
    <name type="scientific">Lymnaea stagnalis</name>
    <name type="common">Great pond snail</name>
    <name type="synonym">Helix stagnalis</name>
    <dbReference type="NCBI Taxonomy" id="6523"/>
    <lineage>
        <taxon>Eukaryota</taxon>
        <taxon>Metazoa</taxon>
        <taxon>Spiralia</taxon>
        <taxon>Lophotrochozoa</taxon>
        <taxon>Mollusca</taxon>
        <taxon>Gastropoda</taxon>
        <taxon>Heterobranchia</taxon>
        <taxon>Euthyneura</taxon>
        <taxon>Panpulmonata</taxon>
        <taxon>Hygrophila</taxon>
        <taxon>Lymnaeoidea</taxon>
        <taxon>Lymnaeidae</taxon>
        <taxon>Lymnaea</taxon>
    </lineage>
</organism>
<dbReference type="Gene3D" id="3.30.200.20">
    <property type="entry name" value="Phosphorylase Kinase, domain 1"/>
    <property type="match status" value="1"/>
</dbReference>
<dbReference type="GO" id="GO:0034727">
    <property type="term" value="P:piecemeal microautophagy of the nucleus"/>
    <property type="evidence" value="ECO:0007669"/>
    <property type="project" value="TreeGrafter"/>
</dbReference>
<dbReference type="SMART" id="SM00220">
    <property type="entry name" value="S_TKc"/>
    <property type="match status" value="1"/>
</dbReference>
<dbReference type="InterPro" id="IPR008271">
    <property type="entry name" value="Ser/Thr_kinase_AS"/>
</dbReference>
<dbReference type="PROSITE" id="PS00108">
    <property type="entry name" value="PROTEIN_KINASE_ST"/>
    <property type="match status" value="1"/>
</dbReference>
<dbReference type="PROSITE" id="PS00107">
    <property type="entry name" value="PROTEIN_KINASE_ATP"/>
    <property type="match status" value="1"/>
</dbReference>
<keyword evidence="4 5" id="KW-0067">ATP-binding</keyword>
<evidence type="ECO:0000256" key="3">
    <source>
        <dbReference type="ARBA" id="ARBA00022777"/>
    </source>
</evidence>
<dbReference type="Pfam" id="PF00069">
    <property type="entry name" value="Pkinase"/>
    <property type="match status" value="1"/>
</dbReference>
<feature type="compositionally biased region" description="Low complexity" evidence="6">
    <location>
        <begin position="297"/>
        <end position="316"/>
    </location>
</feature>
<feature type="region of interest" description="Disordered" evidence="6">
    <location>
        <begin position="522"/>
        <end position="582"/>
    </location>
</feature>
<feature type="region of interest" description="Disordered" evidence="6">
    <location>
        <begin position="226"/>
        <end position="247"/>
    </location>
</feature>
<keyword evidence="1" id="KW-0808">Transferase</keyword>
<feature type="compositionally biased region" description="Polar residues" evidence="6">
    <location>
        <begin position="558"/>
        <end position="577"/>
    </location>
</feature>
<dbReference type="PROSITE" id="PS50011">
    <property type="entry name" value="PROTEIN_KINASE_DOM"/>
    <property type="match status" value="1"/>
</dbReference>
<dbReference type="Proteomes" id="UP001497497">
    <property type="component" value="Unassembled WGS sequence"/>
</dbReference>
<dbReference type="PANTHER" id="PTHR24348:SF22">
    <property type="entry name" value="NON-SPECIFIC SERINE_THREONINE PROTEIN KINASE"/>
    <property type="match status" value="1"/>
</dbReference>
<feature type="compositionally biased region" description="Polar residues" evidence="6">
    <location>
        <begin position="526"/>
        <end position="550"/>
    </location>
</feature>
<dbReference type="Gene3D" id="1.10.510.10">
    <property type="entry name" value="Transferase(Phosphotransferase) domain 1"/>
    <property type="match status" value="1"/>
</dbReference>
<evidence type="ECO:0000256" key="2">
    <source>
        <dbReference type="ARBA" id="ARBA00022741"/>
    </source>
</evidence>
<dbReference type="FunFam" id="1.10.510.10:FF:000493">
    <property type="entry name" value="serine/threonine-protein kinase unc-51 isoform X2"/>
    <property type="match status" value="1"/>
</dbReference>
<dbReference type="InterPro" id="IPR011009">
    <property type="entry name" value="Kinase-like_dom_sf"/>
</dbReference>
<feature type="binding site" evidence="5">
    <location>
        <position position="46"/>
    </location>
    <ligand>
        <name>ATP</name>
        <dbReference type="ChEBI" id="CHEBI:30616"/>
    </ligand>
</feature>
<dbReference type="GO" id="GO:0005829">
    <property type="term" value="C:cytosol"/>
    <property type="evidence" value="ECO:0007669"/>
    <property type="project" value="TreeGrafter"/>
</dbReference>
<feature type="region of interest" description="Disordered" evidence="6">
    <location>
        <begin position="424"/>
        <end position="480"/>
    </location>
</feature>
<dbReference type="GO" id="GO:0000422">
    <property type="term" value="P:autophagy of mitochondrion"/>
    <property type="evidence" value="ECO:0007669"/>
    <property type="project" value="TreeGrafter"/>
</dbReference>
<evidence type="ECO:0000313" key="8">
    <source>
        <dbReference type="EMBL" id="CAL1528752.1"/>
    </source>
</evidence>
<feature type="compositionally biased region" description="Basic and acidic residues" evidence="6">
    <location>
        <begin position="689"/>
        <end position="705"/>
    </location>
</feature>
<evidence type="ECO:0000256" key="4">
    <source>
        <dbReference type="ARBA" id="ARBA00022840"/>
    </source>
</evidence>
<evidence type="ECO:0000313" key="9">
    <source>
        <dbReference type="Proteomes" id="UP001497497"/>
    </source>
</evidence>
<gene>
    <name evidence="8" type="ORF">GSLYS_00002922001</name>
</gene>
<feature type="region of interest" description="Disordered" evidence="6">
    <location>
        <begin position="353"/>
        <end position="385"/>
    </location>
</feature>
<feature type="domain" description="Protein kinase" evidence="7">
    <location>
        <begin position="12"/>
        <end position="277"/>
    </location>
</feature>
<dbReference type="GO" id="GO:0005524">
    <property type="term" value="F:ATP binding"/>
    <property type="evidence" value="ECO:0007669"/>
    <property type="project" value="UniProtKB-UniRule"/>
</dbReference>
<dbReference type="GO" id="GO:0005776">
    <property type="term" value="C:autophagosome"/>
    <property type="evidence" value="ECO:0007669"/>
    <property type="project" value="TreeGrafter"/>
</dbReference>
<name>A0AAV2H5U3_LYMST</name>
<feature type="region of interest" description="Disordered" evidence="6">
    <location>
        <begin position="689"/>
        <end position="718"/>
    </location>
</feature>
<comment type="caution">
    <text evidence="8">The sequence shown here is derived from an EMBL/GenBank/DDBJ whole genome shotgun (WGS) entry which is preliminary data.</text>
</comment>
<keyword evidence="9" id="KW-1185">Reference proteome</keyword>
<evidence type="ECO:0000256" key="5">
    <source>
        <dbReference type="PROSITE-ProRule" id="PRU10141"/>
    </source>
</evidence>
<dbReference type="GO" id="GO:0034045">
    <property type="term" value="C:phagophore assembly site membrane"/>
    <property type="evidence" value="ECO:0007669"/>
    <property type="project" value="TreeGrafter"/>
</dbReference>
<accession>A0AAV2H5U3</accession>
<keyword evidence="3" id="KW-0418">Kinase</keyword>
<dbReference type="GO" id="GO:0061709">
    <property type="term" value="P:reticulophagy"/>
    <property type="evidence" value="ECO:0007669"/>
    <property type="project" value="TreeGrafter"/>
</dbReference>
<dbReference type="AlphaFoldDB" id="A0AAV2H5U3"/>
<dbReference type="InterPro" id="IPR048941">
    <property type="entry name" value="ATG1-like_MIT2"/>
</dbReference>
<dbReference type="GO" id="GO:0004674">
    <property type="term" value="F:protein serine/threonine kinase activity"/>
    <property type="evidence" value="ECO:0007669"/>
    <property type="project" value="InterPro"/>
</dbReference>
<dbReference type="InterPro" id="IPR045269">
    <property type="entry name" value="Atg1-like"/>
</dbReference>